<keyword evidence="1" id="KW-0479">Metal-binding</keyword>
<keyword evidence="4" id="KW-1185">Reference proteome</keyword>
<name>A0A8S3SI39_MYTED</name>
<dbReference type="AlphaFoldDB" id="A0A8S3SI39"/>
<dbReference type="PROSITE" id="PS50966">
    <property type="entry name" value="ZF_SWIM"/>
    <property type="match status" value="1"/>
</dbReference>
<dbReference type="OrthoDB" id="6155932at2759"/>
<feature type="domain" description="SWIM-type" evidence="2">
    <location>
        <begin position="11"/>
        <end position="47"/>
    </location>
</feature>
<keyword evidence="1" id="KW-0862">Zinc</keyword>
<dbReference type="PANTHER" id="PTHR47526">
    <property type="entry name" value="ATP-DEPENDENT DNA HELICASE"/>
    <property type="match status" value="1"/>
</dbReference>
<comment type="caution">
    <text evidence="3">The sequence shown here is derived from an EMBL/GenBank/DDBJ whole genome shotgun (WGS) entry which is preliminary data.</text>
</comment>
<dbReference type="PANTHER" id="PTHR47526:SF3">
    <property type="entry name" value="PHD-TYPE DOMAIN-CONTAINING PROTEIN"/>
    <property type="match status" value="1"/>
</dbReference>
<evidence type="ECO:0000313" key="4">
    <source>
        <dbReference type="Proteomes" id="UP000683360"/>
    </source>
</evidence>
<gene>
    <name evidence="3" type="ORF">MEDL_34687</name>
</gene>
<sequence>MKIRDKPHQPWVCLAKDTADIYCAHCTCLAGLGEMCSHIAAVLFKIELGVRYGVTQKSVTSEECKWNKVFRKQSFCRVYIKPKDINIYNMSVKRESFVDKETLPLNPTTRQIENCSNSVNRGQLGSTNHSGNSNNTETDSQIALYSIEQFEM</sequence>
<organism evidence="3 4">
    <name type="scientific">Mytilus edulis</name>
    <name type="common">Blue mussel</name>
    <dbReference type="NCBI Taxonomy" id="6550"/>
    <lineage>
        <taxon>Eukaryota</taxon>
        <taxon>Metazoa</taxon>
        <taxon>Spiralia</taxon>
        <taxon>Lophotrochozoa</taxon>
        <taxon>Mollusca</taxon>
        <taxon>Bivalvia</taxon>
        <taxon>Autobranchia</taxon>
        <taxon>Pteriomorphia</taxon>
        <taxon>Mytilida</taxon>
        <taxon>Mytiloidea</taxon>
        <taxon>Mytilidae</taxon>
        <taxon>Mytilinae</taxon>
        <taxon>Mytilus</taxon>
    </lineage>
</organism>
<evidence type="ECO:0000259" key="2">
    <source>
        <dbReference type="PROSITE" id="PS50966"/>
    </source>
</evidence>
<protein>
    <recommendedName>
        <fullName evidence="2">SWIM-type domain-containing protein</fullName>
    </recommendedName>
</protein>
<proteinExistence type="predicted"/>
<dbReference type="Proteomes" id="UP000683360">
    <property type="component" value="Unassembled WGS sequence"/>
</dbReference>
<keyword evidence="1" id="KW-0863">Zinc-finger</keyword>
<accession>A0A8S3SI39</accession>
<dbReference type="EMBL" id="CAJPWZ010001680">
    <property type="protein sequence ID" value="CAG2221377.1"/>
    <property type="molecule type" value="Genomic_DNA"/>
</dbReference>
<dbReference type="InterPro" id="IPR007527">
    <property type="entry name" value="Znf_SWIM"/>
</dbReference>
<dbReference type="GO" id="GO:0008270">
    <property type="term" value="F:zinc ion binding"/>
    <property type="evidence" value="ECO:0007669"/>
    <property type="project" value="UniProtKB-KW"/>
</dbReference>
<evidence type="ECO:0000256" key="1">
    <source>
        <dbReference type="PROSITE-ProRule" id="PRU00325"/>
    </source>
</evidence>
<evidence type="ECO:0000313" key="3">
    <source>
        <dbReference type="EMBL" id="CAG2221377.1"/>
    </source>
</evidence>
<reference evidence="3" key="1">
    <citation type="submission" date="2021-03" db="EMBL/GenBank/DDBJ databases">
        <authorList>
            <person name="Bekaert M."/>
        </authorList>
    </citation>
    <scope>NUCLEOTIDE SEQUENCE</scope>
</reference>